<protein>
    <recommendedName>
        <fullName evidence="5">Chitin-binding type-1 domain-containing protein</fullName>
    </recommendedName>
</protein>
<feature type="compositionally biased region" description="Pro residues" evidence="2">
    <location>
        <begin position="398"/>
        <end position="412"/>
    </location>
</feature>
<dbReference type="PANTHER" id="PTHR47849:SF8">
    <property type="entry name" value="LECTIN"/>
    <property type="match status" value="1"/>
</dbReference>
<evidence type="ECO:0000256" key="1">
    <source>
        <dbReference type="ARBA" id="ARBA00023157"/>
    </source>
</evidence>
<evidence type="ECO:0000313" key="4">
    <source>
        <dbReference type="Proteomes" id="UP000266841"/>
    </source>
</evidence>
<feature type="compositionally biased region" description="Pro residues" evidence="2">
    <location>
        <begin position="1050"/>
        <end position="1060"/>
    </location>
</feature>
<organism evidence="3 4">
    <name type="scientific">Thalassiosira oceanica</name>
    <name type="common">Marine diatom</name>
    <dbReference type="NCBI Taxonomy" id="159749"/>
    <lineage>
        <taxon>Eukaryota</taxon>
        <taxon>Sar</taxon>
        <taxon>Stramenopiles</taxon>
        <taxon>Ochrophyta</taxon>
        <taxon>Bacillariophyta</taxon>
        <taxon>Coscinodiscophyceae</taxon>
        <taxon>Thalassiosirophycidae</taxon>
        <taxon>Thalassiosirales</taxon>
        <taxon>Thalassiosiraceae</taxon>
        <taxon>Thalassiosira</taxon>
    </lineage>
</organism>
<feature type="region of interest" description="Disordered" evidence="2">
    <location>
        <begin position="724"/>
        <end position="754"/>
    </location>
</feature>
<feature type="region of interest" description="Disordered" evidence="2">
    <location>
        <begin position="323"/>
        <end position="345"/>
    </location>
</feature>
<gene>
    <name evidence="3" type="ORF">THAOC_32372</name>
</gene>
<sequence length="1760" mass="187985">MLRTSQWVAMPVPPDRGCPARRQRSWSQEIFPLLSFLRRDVCSFDGTYGRDCDTWFMTVLNESNISPIIISSGLPAPPVIAVISPAYILRGIGIKGRTSSLGRLWPSNAHHIGNELRVSRQRISPASLFSKTSASRFKKAAKLRVGRVVRRTGDNLAVRTDPSTAGGVTSRAGAEVTREDESKLLSLERAKGRDSICKSLTDHSNMVTSGTSSWRPVILAAAPSRVQTRRKHKKDARRHFFVRKVFLCLLVIETFQIAVKAAVWTNGPEDRFFCGYKWDDKDCRSRQHCPSGMSSECEFEDLGMKCFANTQCDTRFGHGDWFVSGKAPNQAPGGGGGGSSRPTYTGKSDNPIDHYWCGVGLEDANSKCGVPCPGGVSSECPQGNACYHDVYDCDARNLPPPTPTPTSLPPSGSPVIKDAPTKYPTDMPIEPPPPLGTSEDSTDHWFWPSSPQLSTPSPTAKECPVGQICYFGTQCECAGSELNGLIDRTNASDGAINALKGDARTHAPTPPPSRRPTTPAPSLSPTTIPPTGSPTDSSRPSLEPSEQIPTKSPTPSPTKRPDWNDAIENCKKKCPTGESTECPFDEECFSLTPCTEEKGYPDDEYGPVGGNTSGSGGGANIPQACVPLQVTVIADHWPKETTWAVVDTITEKILVEGTNDDLVPGEPVEWLECINNKLGCYEFTIYDSNGDGMCCGHGAGSYTAKYDGEEIVSGAAFYDSETTPFGSCGETDPPTDEPTKPPSLKGGGGSPDAQAYRCVSKEQAKSKYEVPHGKCDQLVNCYNSFIDIGDDFFCDKESECIEAQACRAKSKAYRCVADALVDSGYIVSSKNCGLFSSCDGVGDSSCESGETCIESTNCAHDETAGDMPGPSASGNSKPSDSEPQEQIPPPTTKPTVTSGAQNFGARPTVSKPRPPSPSSNVEPELPANPSKVSPGPTTTKPTPIRTSKPTRVRKTPPPTVGETEIPTLMPSSSMPTLGPCDGAPCRIDTHCRSKFGFCGPGDTYCSSSAVWTSACPPPTKPPVTASPSIPPNTMAPVFAIPIPDKAPESDPSPPPSPPPQAVFVKPKPSGGGKKPAVKPKPKPEATTNKPAESPIPIPATAKPTKPLTRSPTEYPVTDNPTTQAPLSFIDNFMENPLTRAPTSRPSPSPTKRLTPRPTSFFDNQNQQPVPILDSSQTNTATEVGLDGESQEESVDTPEFSAGASDFKPLNEFECTGEPCPVDTHCRSRYGSCGPGFIYCNIYSAWKRSCPAFAPGTRPIAPGNMPTRRPTPRPSSFFDRKPQNGNDGSLSLPGFSPSAAESSSTSSDKTPAALPTLAKPTLPDITPRMASKFATPVEFPDPYVATDEGEDEADSDKDKNAKPDAAQNSTKKQQTDSVFQSADYLDQWLAGREPSVNQEDQNFNWDKVASRATELSPDSPAPRCLGGPAPHQATARRLSKFPRAPRPGTTRRPRTSAPRHSPWISSPRPDIAFFARATACRGTPSDPPRRMRSKARTGSGPRRRGASPRVLRRGASIGRADATSSTGDGGGGRGPGFVVLDLRPHLREPPRGPVAVLLLSQRHHHPVVDRVVSRPDAPVEREDGLDELPLVADADAAAARADPPGDDEADGPQTPKTAHLQTRRVRHPLGVLVARIPLLVPRGLERYRGPSDAARRGRGGVGGRRGVGREPAEGGWGGGGGRRADVRGGGRRGGGRAAPAERVAGFGGGVDGDGVHDLDRGGRRPRGLVTGVVVGVHHRVRGVVYFVFVFDRIDRRVGSTQ</sequence>
<feature type="region of interest" description="Disordered" evidence="2">
    <location>
        <begin position="863"/>
        <end position="975"/>
    </location>
</feature>
<feature type="compositionally biased region" description="Basic residues" evidence="2">
    <location>
        <begin position="1489"/>
        <end position="1511"/>
    </location>
</feature>
<dbReference type="OrthoDB" id="10651256at2759"/>
<reference evidence="3 4" key="1">
    <citation type="journal article" date="2012" name="Genome Biol.">
        <title>Genome and low-iron response of an oceanic diatom adapted to chronic iron limitation.</title>
        <authorList>
            <person name="Lommer M."/>
            <person name="Specht M."/>
            <person name="Roy A.S."/>
            <person name="Kraemer L."/>
            <person name="Andreson R."/>
            <person name="Gutowska M.A."/>
            <person name="Wolf J."/>
            <person name="Bergner S.V."/>
            <person name="Schilhabel M.B."/>
            <person name="Klostermeier U.C."/>
            <person name="Beiko R.G."/>
            <person name="Rosenstiel P."/>
            <person name="Hippler M."/>
            <person name="Laroche J."/>
        </authorList>
    </citation>
    <scope>NUCLEOTIDE SEQUENCE [LARGE SCALE GENOMIC DNA]</scope>
    <source>
        <strain evidence="3 4">CCMP1005</strain>
    </source>
</reference>
<feature type="region of interest" description="Disordered" evidence="2">
    <location>
        <begin position="501"/>
        <end position="563"/>
    </location>
</feature>
<feature type="compositionally biased region" description="Polar residues" evidence="2">
    <location>
        <begin position="1365"/>
        <end position="1379"/>
    </location>
</feature>
<feature type="region of interest" description="Disordered" evidence="2">
    <location>
        <begin position="1256"/>
        <end position="1535"/>
    </location>
</feature>
<feature type="compositionally biased region" description="Low complexity" evidence="2">
    <location>
        <begin position="515"/>
        <end position="526"/>
    </location>
</feature>
<dbReference type="EMBL" id="AGNL01045399">
    <property type="protein sequence ID" value="EJK48798.1"/>
    <property type="molecule type" value="Genomic_DNA"/>
</dbReference>
<feature type="compositionally biased region" description="Polar residues" evidence="2">
    <location>
        <begin position="1394"/>
        <end position="1403"/>
    </location>
</feature>
<accession>K0R658</accession>
<keyword evidence="1" id="KW-1015">Disulfide bond</keyword>
<feature type="region of interest" description="Disordered" evidence="2">
    <location>
        <begin position="1596"/>
        <end position="1622"/>
    </location>
</feature>
<feature type="compositionally biased region" description="Low complexity" evidence="2">
    <location>
        <begin position="1136"/>
        <end position="1159"/>
    </location>
</feature>
<feature type="compositionally biased region" description="Polar residues" evidence="2">
    <location>
        <begin position="1160"/>
        <end position="1181"/>
    </location>
</feature>
<feature type="compositionally biased region" description="Low complexity" evidence="2">
    <location>
        <begin position="448"/>
        <end position="459"/>
    </location>
</feature>
<evidence type="ECO:0000256" key="2">
    <source>
        <dbReference type="SAM" id="MobiDB-lite"/>
    </source>
</evidence>
<evidence type="ECO:0008006" key="5">
    <source>
        <dbReference type="Google" id="ProtNLM"/>
    </source>
</evidence>
<dbReference type="PANTHER" id="PTHR47849">
    <property type="entry name" value="CHITIN-BINDING LECTIN 1"/>
    <property type="match status" value="1"/>
</dbReference>
<dbReference type="Proteomes" id="UP000266841">
    <property type="component" value="Unassembled WGS sequence"/>
</dbReference>
<dbReference type="eggNOG" id="ENOG502T3BI">
    <property type="taxonomic scope" value="Eukaryota"/>
</dbReference>
<dbReference type="OMA" id="SWLANIN"/>
<feature type="region of interest" description="Disordered" evidence="2">
    <location>
        <begin position="1647"/>
        <end position="1708"/>
    </location>
</feature>
<evidence type="ECO:0000313" key="3">
    <source>
        <dbReference type="EMBL" id="EJK48798.1"/>
    </source>
</evidence>
<name>K0R658_THAOC</name>
<keyword evidence="4" id="KW-1185">Reference proteome</keyword>
<feature type="compositionally biased region" description="Low complexity" evidence="2">
    <location>
        <begin position="1295"/>
        <end position="1312"/>
    </location>
</feature>
<comment type="caution">
    <text evidence="3">The sequence shown here is derived from an EMBL/GenBank/DDBJ whole genome shotgun (WGS) entry which is preliminary data.</text>
</comment>
<proteinExistence type="predicted"/>
<feature type="region of interest" description="Disordered" evidence="2">
    <location>
        <begin position="1015"/>
        <end position="1201"/>
    </location>
</feature>
<feature type="region of interest" description="Disordered" evidence="2">
    <location>
        <begin position="398"/>
        <end position="459"/>
    </location>
</feature>